<gene>
    <name evidence="3" type="ORF">DJ021_02545</name>
</gene>
<feature type="transmembrane region" description="Helical" evidence="2">
    <location>
        <begin position="89"/>
        <end position="114"/>
    </location>
</feature>
<organism evidence="3 4">
    <name type="scientific">Phenylobacterium hankyongense</name>
    <dbReference type="NCBI Taxonomy" id="1813876"/>
    <lineage>
        <taxon>Bacteria</taxon>
        <taxon>Pseudomonadati</taxon>
        <taxon>Pseudomonadota</taxon>
        <taxon>Alphaproteobacteria</taxon>
        <taxon>Caulobacterales</taxon>
        <taxon>Caulobacteraceae</taxon>
        <taxon>Phenylobacterium</taxon>
    </lineage>
</organism>
<accession>A0A328B180</accession>
<evidence type="ECO:0000313" key="4">
    <source>
        <dbReference type="Proteomes" id="UP000249842"/>
    </source>
</evidence>
<dbReference type="EMBL" id="QFYP01000001">
    <property type="protein sequence ID" value="RAK58758.1"/>
    <property type="molecule type" value="Genomic_DNA"/>
</dbReference>
<feature type="region of interest" description="Disordered" evidence="1">
    <location>
        <begin position="1"/>
        <end position="74"/>
    </location>
</feature>
<keyword evidence="2" id="KW-0472">Membrane</keyword>
<evidence type="ECO:0000256" key="2">
    <source>
        <dbReference type="SAM" id="Phobius"/>
    </source>
</evidence>
<keyword evidence="2" id="KW-1133">Transmembrane helix</keyword>
<reference evidence="4" key="1">
    <citation type="submission" date="2018-05" db="EMBL/GenBank/DDBJ databases">
        <authorList>
            <person name="Li X."/>
        </authorList>
    </citation>
    <scope>NUCLEOTIDE SEQUENCE [LARGE SCALE GENOMIC DNA]</scope>
    <source>
        <strain evidence="4">HKS-05</strain>
    </source>
</reference>
<dbReference type="InterPro" id="IPR025961">
    <property type="entry name" value="Metal_resist"/>
</dbReference>
<evidence type="ECO:0000313" key="3">
    <source>
        <dbReference type="EMBL" id="RAK58758.1"/>
    </source>
</evidence>
<comment type="caution">
    <text evidence="3">The sequence shown here is derived from an EMBL/GenBank/DDBJ whole genome shotgun (WGS) entry which is preliminary data.</text>
</comment>
<feature type="compositionally biased region" description="Gly residues" evidence="1">
    <location>
        <begin position="1"/>
        <end position="11"/>
    </location>
</feature>
<keyword evidence="4" id="KW-1185">Reference proteome</keyword>
<feature type="compositionally biased region" description="Low complexity" evidence="1">
    <location>
        <begin position="248"/>
        <end position="259"/>
    </location>
</feature>
<dbReference type="Proteomes" id="UP000249842">
    <property type="component" value="Unassembled WGS sequence"/>
</dbReference>
<feature type="region of interest" description="Disordered" evidence="1">
    <location>
        <begin position="229"/>
        <end position="259"/>
    </location>
</feature>
<sequence>MGARAGLGGAGRPHRGRQAGGAQAPRVARLAGAGRARRGARGRLRGRGDRRRPGLADADADGQRGHGRLGFRRPRHLRPVRGGLMSRRALFIALFASLALNLFVVGALAGAMGLRLHGFGREPRGHAGMQGAGMQGVGAVLSPEHREAWRTEMRAQAATSGAKLRQARMLRRGAWARFATDPFDAPAILADLDRSRALEMDGRAELDRRIVTFAGGLPTDERVRFAEALTQPRPQAQRGGGLRRGRADAGQRQPGLADR</sequence>
<protein>
    <recommendedName>
        <fullName evidence="5">Periplasmic heavy metal sensor</fullName>
    </recommendedName>
</protein>
<feature type="compositionally biased region" description="Basic residues" evidence="1">
    <location>
        <begin position="35"/>
        <end position="50"/>
    </location>
</feature>
<dbReference type="Pfam" id="PF13801">
    <property type="entry name" value="Metal_resist"/>
    <property type="match status" value="1"/>
</dbReference>
<dbReference type="AlphaFoldDB" id="A0A328B180"/>
<keyword evidence="2" id="KW-0812">Transmembrane</keyword>
<name>A0A328B180_9CAUL</name>
<dbReference type="OrthoDB" id="7211206at2"/>
<evidence type="ECO:0000256" key="1">
    <source>
        <dbReference type="SAM" id="MobiDB-lite"/>
    </source>
</evidence>
<proteinExistence type="predicted"/>
<feature type="compositionally biased region" description="Basic residues" evidence="1">
    <location>
        <begin position="65"/>
        <end position="74"/>
    </location>
</feature>
<evidence type="ECO:0008006" key="5">
    <source>
        <dbReference type="Google" id="ProtNLM"/>
    </source>
</evidence>